<proteinExistence type="predicted"/>
<dbReference type="Proteomes" id="UP000283509">
    <property type="component" value="Unassembled WGS sequence"/>
</dbReference>
<feature type="compositionally biased region" description="Basic and acidic residues" evidence="1">
    <location>
        <begin position="84"/>
        <end position="109"/>
    </location>
</feature>
<accession>A0A423TLX7</accession>
<feature type="region of interest" description="Disordered" evidence="1">
    <location>
        <begin position="1"/>
        <end position="314"/>
    </location>
</feature>
<evidence type="ECO:0000313" key="2">
    <source>
        <dbReference type="EMBL" id="ROT77444.1"/>
    </source>
</evidence>
<feature type="compositionally biased region" description="Acidic residues" evidence="1">
    <location>
        <begin position="72"/>
        <end position="83"/>
    </location>
</feature>
<feature type="compositionally biased region" description="Low complexity" evidence="1">
    <location>
        <begin position="296"/>
        <end position="305"/>
    </location>
</feature>
<reference evidence="2 3" key="1">
    <citation type="submission" date="2018-04" db="EMBL/GenBank/DDBJ databases">
        <authorList>
            <person name="Zhang X."/>
            <person name="Yuan J."/>
            <person name="Li F."/>
            <person name="Xiang J."/>
        </authorList>
    </citation>
    <scope>NUCLEOTIDE SEQUENCE [LARGE SCALE GENOMIC DNA]</scope>
    <source>
        <tissue evidence="2">Muscle</tissue>
    </source>
</reference>
<reference evidence="2 3" key="2">
    <citation type="submission" date="2019-01" db="EMBL/GenBank/DDBJ databases">
        <title>The decoding of complex shrimp genome reveals the adaptation for benthos swimmer, frequently molting mechanism and breeding impact on genome.</title>
        <authorList>
            <person name="Sun Y."/>
            <person name="Gao Y."/>
            <person name="Yu Y."/>
        </authorList>
    </citation>
    <scope>NUCLEOTIDE SEQUENCE [LARGE SCALE GENOMIC DNA]</scope>
    <source>
        <tissue evidence="2">Muscle</tissue>
    </source>
</reference>
<dbReference type="EMBL" id="QCYY01001522">
    <property type="protein sequence ID" value="ROT77444.1"/>
    <property type="molecule type" value="Genomic_DNA"/>
</dbReference>
<name>A0A423TLX7_PENVA</name>
<feature type="compositionally biased region" description="Low complexity" evidence="1">
    <location>
        <begin position="234"/>
        <end position="244"/>
    </location>
</feature>
<feature type="compositionally biased region" description="Polar residues" evidence="1">
    <location>
        <begin position="196"/>
        <end position="207"/>
    </location>
</feature>
<feature type="compositionally biased region" description="Basic and acidic residues" evidence="1">
    <location>
        <begin position="209"/>
        <end position="233"/>
    </location>
</feature>
<keyword evidence="3" id="KW-1185">Reference proteome</keyword>
<feature type="compositionally biased region" description="Basic and acidic residues" evidence="1">
    <location>
        <begin position="29"/>
        <end position="47"/>
    </location>
</feature>
<protein>
    <submittedName>
        <fullName evidence="2">Uncharacterized protein</fullName>
    </submittedName>
</protein>
<sequence>MIKSEALRLRLQDRRGGRGRPRSPASVRRASDASTRERDLEEARKGSDSPLGKTKIRDSDNALGIVIKVEDFGEEEAKETETDEKDKKVQPEGSEKSGAKSEKGESQECKEEDDEAKMANIEAVMKAISDNIPIAKSPDCSSSDNACDSMSKSGSPEEPNAGCRVASEAPRARETSDRCLKTSGGEELVPKRKKSLTWSENTQTIESNGAERDLSRRNSEVDDPDKCLRDSSRRPSASSRPSSRNSERSRGRNSRSGELGDIYGRRRSSTASTYSARKGSETFQTLPGPRREHRSLSTSSASSSRRNSRRSIKDEAEVETLLARSPDGRSDVTLASILNHIAYVNQAASSAKLPTSLKDSRKAQVQQVLLVTYVTAALGTLLSLALVNGVYGHFSAVNVFAGSPWLWFAYESSCRFLEFLMGCAMANITRQPVNRHPQYPYSLRLKQRNALHVMWMRCSL</sequence>
<feature type="compositionally biased region" description="Polar residues" evidence="1">
    <location>
        <begin position="139"/>
        <end position="154"/>
    </location>
</feature>
<comment type="caution">
    <text evidence="2">The sequence shown here is derived from an EMBL/GenBank/DDBJ whole genome shotgun (WGS) entry which is preliminary data.</text>
</comment>
<feature type="compositionally biased region" description="Basic and acidic residues" evidence="1">
    <location>
        <begin position="170"/>
        <end position="180"/>
    </location>
</feature>
<dbReference type="AlphaFoldDB" id="A0A423TLX7"/>
<gene>
    <name evidence="2" type="ORF">C7M84_003904</name>
</gene>
<organism evidence="2 3">
    <name type="scientific">Penaeus vannamei</name>
    <name type="common">Whiteleg shrimp</name>
    <name type="synonym">Litopenaeus vannamei</name>
    <dbReference type="NCBI Taxonomy" id="6689"/>
    <lineage>
        <taxon>Eukaryota</taxon>
        <taxon>Metazoa</taxon>
        <taxon>Ecdysozoa</taxon>
        <taxon>Arthropoda</taxon>
        <taxon>Crustacea</taxon>
        <taxon>Multicrustacea</taxon>
        <taxon>Malacostraca</taxon>
        <taxon>Eumalacostraca</taxon>
        <taxon>Eucarida</taxon>
        <taxon>Decapoda</taxon>
        <taxon>Dendrobranchiata</taxon>
        <taxon>Penaeoidea</taxon>
        <taxon>Penaeidae</taxon>
        <taxon>Penaeus</taxon>
    </lineage>
</organism>
<evidence type="ECO:0000256" key="1">
    <source>
        <dbReference type="SAM" id="MobiDB-lite"/>
    </source>
</evidence>
<feature type="compositionally biased region" description="Basic and acidic residues" evidence="1">
    <location>
        <begin position="1"/>
        <end position="16"/>
    </location>
</feature>
<evidence type="ECO:0000313" key="3">
    <source>
        <dbReference type="Proteomes" id="UP000283509"/>
    </source>
</evidence>